<dbReference type="Proteomes" id="UP000297693">
    <property type="component" value="Unassembled WGS sequence"/>
</dbReference>
<gene>
    <name evidence="2" type="ORF">EHQ58_12265</name>
</gene>
<comment type="caution">
    <text evidence="2">The sequence shown here is derived from an EMBL/GenBank/DDBJ whole genome shotgun (WGS) entry which is preliminary data.</text>
</comment>
<organism evidence="2 3">
    <name type="scientific">Leptospira ognonensis</name>
    <dbReference type="NCBI Taxonomy" id="2484945"/>
    <lineage>
        <taxon>Bacteria</taxon>
        <taxon>Pseudomonadati</taxon>
        <taxon>Spirochaetota</taxon>
        <taxon>Spirochaetia</taxon>
        <taxon>Leptospirales</taxon>
        <taxon>Leptospiraceae</taxon>
        <taxon>Leptospira</taxon>
    </lineage>
</organism>
<name>A0A4R9JZM5_9LEPT</name>
<evidence type="ECO:0000313" key="2">
    <source>
        <dbReference type="EMBL" id="TGL58149.1"/>
    </source>
</evidence>
<accession>A0A4R9JZM5</accession>
<reference evidence="2" key="1">
    <citation type="journal article" date="2019" name="PLoS Negl. Trop. Dis.">
        <title>Revisiting the worldwide diversity of Leptospira species in the environment.</title>
        <authorList>
            <person name="Vincent A.T."/>
            <person name="Schiettekatte O."/>
            <person name="Bourhy P."/>
            <person name="Veyrier F.J."/>
            <person name="Picardeau M."/>
        </authorList>
    </citation>
    <scope>NUCLEOTIDE SEQUENCE [LARGE SCALE GENOMIC DNA]</scope>
    <source>
        <strain evidence="2">201702476</strain>
    </source>
</reference>
<sequence length="91" mass="10294">MGRTIAPYSRQVLQIEDSLGEFRRALRKSDQEIFDELLRTAKLQVQAGVMAASPYPIDSMLLTMVIQLKKEMGVLQKEIKQLKETQGKSAV</sequence>
<evidence type="ECO:0000313" key="3">
    <source>
        <dbReference type="Proteomes" id="UP000297693"/>
    </source>
</evidence>
<evidence type="ECO:0000259" key="1">
    <source>
        <dbReference type="Pfam" id="PF26485"/>
    </source>
</evidence>
<protein>
    <recommendedName>
        <fullName evidence="1">DUF8156 domain-containing protein</fullName>
    </recommendedName>
</protein>
<dbReference type="AlphaFoldDB" id="A0A4R9JZM5"/>
<feature type="domain" description="DUF8156" evidence="1">
    <location>
        <begin position="1"/>
        <end position="86"/>
    </location>
</feature>
<dbReference type="InterPro" id="IPR058469">
    <property type="entry name" value="DUF8156"/>
</dbReference>
<dbReference type="EMBL" id="RQGD01000034">
    <property type="protein sequence ID" value="TGL58149.1"/>
    <property type="molecule type" value="Genomic_DNA"/>
</dbReference>
<proteinExistence type="predicted"/>
<dbReference type="OrthoDB" id="9804972at2"/>
<keyword evidence="3" id="KW-1185">Reference proteome</keyword>
<dbReference type="Pfam" id="PF26485">
    <property type="entry name" value="DUF8156"/>
    <property type="match status" value="1"/>
</dbReference>
<dbReference type="RefSeq" id="WP_135624167.1">
    <property type="nucleotide sequence ID" value="NZ_RQGD01000034.1"/>
</dbReference>